<dbReference type="STRING" id="4097.A0A1S3XV25"/>
<dbReference type="OrthoDB" id="1752289at2759"/>
<accession>A0A1S3XV25</accession>
<dbReference type="Proteomes" id="UP000790787">
    <property type="component" value="Chromosome 21"/>
</dbReference>
<proteinExistence type="predicted"/>
<dbReference type="RefSeq" id="XP_016443798.1">
    <property type="nucleotide sequence ID" value="XM_016588312.1"/>
</dbReference>
<sequence length="353" mass="40570">MKSIWLKLKALKPRLKALNNEEFRTITVKIDKARVEFQYIQEKIVTQYNDYLLDQEKAVLHQLEKWPLIEESVLKKMSRAKWIKLGDSNTKYFSAILKERNQKKQIKELISLDGQNLNDVEKIKYEIMKFYKSLMGSAAQTLPAINREIMKQGPTLSQQQRIQLCAEVTEQEIFEGLQSIGDDKAPGVDVNYTILINGETTIPFDAKKGLRQVDPIFPFIFSIVMEYLSRSLNGLKEDKDFKYHPKYARMGITHLSFADDLLLFARVDLTSVASMHRCFNQFSQASGLQANLGKSSVYFGEVSSAERNKILKHLGYGQGEMPFKYLGIPLSTKKISMIQWQPLIQKIVARISS</sequence>
<reference evidence="2" key="2">
    <citation type="submission" date="2025-08" db="UniProtKB">
        <authorList>
            <consortium name="RefSeq"/>
        </authorList>
    </citation>
    <scope>IDENTIFICATION</scope>
    <source>
        <tissue evidence="2">Leaf</tissue>
    </source>
</reference>
<keyword evidence="1" id="KW-1185">Reference proteome</keyword>
<dbReference type="KEGG" id="nta:107769130"/>
<evidence type="ECO:0000313" key="1">
    <source>
        <dbReference type="Proteomes" id="UP000790787"/>
    </source>
</evidence>
<organism evidence="1 2">
    <name type="scientific">Nicotiana tabacum</name>
    <name type="common">Common tobacco</name>
    <dbReference type="NCBI Taxonomy" id="4097"/>
    <lineage>
        <taxon>Eukaryota</taxon>
        <taxon>Viridiplantae</taxon>
        <taxon>Streptophyta</taxon>
        <taxon>Embryophyta</taxon>
        <taxon>Tracheophyta</taxon>
        <taxon>Spermatophyta</taxon>
        <taxon>Magnoliopsida</taxon>
        <taxon>eudicotyledons</taxon>
        <taxon>Gunneridae</taxon>
        <taxon>Pentapetalae</taxon>
        <taxon>asterids</taxon>
        <taxon>lamiids</taxon>
        <taxon>Solanales</taxon>
        <taxon>Solanaceae</taxon>
        <taxon>Nicotianoideae</taxon>
        <taxon>Nicotianeae</taxon>
        <taxon>Nicotiana</taxon>
    </lineage>
</organism>
<dbReference type="AlphaFoldDB" id="A0A1S3XV25"/>
<protein>
    <submittedName>
        <fullName evidence="2">Uncharacterized protein LOC107769130</fullName>
    </submittedName>
</protein>
<evidence type="ECO:0000313" key="2">
    <source>
        <dbReference type="RefSeq" id="XP_016443798.2"/>
    </source>
</evidence>
<dbReference type="GeneID" id="107769130"/>
<dbReference type="RefSeq" id="XP_016443798.2">
    <property type="nucleotide sequence ID" value="XM_016588312.2"/>
</dbReference>
<reference evidence="1" key="1">
    <citation type="journal article" date="2014" name="Nat. Commun.">
        <title>The tobacco genome sequence and its comparison with those of tomato and potato.</title>
        <authorList>
            <person name="Sierro N."/>
            <person name="Battey J.N."/>
            <person name="Ouadi S."/>
            <person name="Bakaher N."/>
            <person name="Bovet L."/>
            <person name="Willig A."/>
            <person name="Goepfert S."/>
            <person name="Peitsch M.C."/>
            <person name="Ivanov N.V."/>
        </authorList>
    </citation>
    <scope>NUCLEOTIDE SEQUENCE [LARGE SCALE GENOMIC DNA]</scope>
</reference>
<name>A0A1S3XV25_TOBAC</name>
<dbReference type="PaxDb" id="4097-A0A1S3XV25"/>
<gene>
    <name evidence="2" type="primary">LOC107769130</name>
</gene>